<dbReference type="Gene3D" id="3.30.1540.10">
    <property type="entry name" value="formyl-coa transferase, domain 3"/>
    <property type="match status" value="1"/>
</dbReference>
<keyword evidence="4" id="KW-1185">Reference proteome</keyword>
<dbReference type="Pfam" id="PF02515">
    <property type="entry name" value="CoA_transf_3"/>
    <property type="match status" value="1"/>
</dbReference>
<evidence type="ECO:0000256" key="1">
    <source>
        <dbReference type="ARBA" id="ARBA00022679"/>
    </source>
</evidence>
<feature type="region of interest" description="Disordered" evidence="2">
    <location>
        <begin position="47"/>
        <end position="86"/>
    </location>
</feature>
<organism evidence="3 4">
    <name type="scientific">Brevibacterium daeguense</name>
    <dbReference type="NCBI Taxonomy" id="909936"/>
    <lineage>
        <taxon>Bacteria</taxon>
        <taxon>Bacillati</taxon>
        <taxon>Actinomycetota</taxon>
        <taxon>Actinomycetes</taxon>
        <taxon>Micrococcales</taxon>
        <taxon>Brevibacteriaceae</taxon>
        <taxon>Brevibacterium</taxon>
    </lineage>
</organism>
<evidence type="ECO:0000256" key="2">
    <source>
        <dbReference type="SAM" id="MobiDB-lite"/>
    </source>
</evidence>
<dbReference type="PANTHER" id="PTHR48207">
    <property type="entry name" value="SUCCINATE--HYDROXYMETHYLGLUTARATE COA-TRANSFERASE"/>
    <property type="match status" value="1"/>
</dbReference>
<name>A0ABP8EFJ2_9MICO</name>
<dbReference type="InterPro" id="IPR044855">
    <property type="entry name" value="CoA-Trfase_III_dom3_sf"/>
</dbReference>
<dbReference type="Gene3D" id="3.40.50.10540">
    <property type="entry name" value="Crotonobetainyl-coa:carnitine coa-transferase, domain 1"/>
    <property type="match status" value="1"/>
</dbReference>
<gene>
    <name evidence="3" type="ORF">GCM10022261_02460</name>
</gene>
<accession>A0ABP8EFJ2</accession>
<dbReference type="SUPFAM" id="SSF89796">
    <property type="entry name" value="CoA-transferase family III (CaiB/BaiF)"/>
    <property type="match status" value="1"/>
</dbReference>
<dbReference type="EMBL" id="BAABAZ010000003">
    <property type="protein sequence ID" value="GAA4282715.1"/>
    <property type="molecule type" value="Genomic_DNA"/>
</dbReference>
<proteinExistence type="predicted"/>
<reference evidence="4" key="1">
    <citation type="journal article" date="2019" name="Int. J. Syst. Evol. Microbiol.">
        <title>The Global Catalogue of Microorganisms (GCM) 10K type strain sequencing project: providing services to taxonomists for standard genome sequencing and annotation.</title>
        <authorList>
            <consortium name="The Broad Institute Genomics Platform"/>
            <consortium name="The Broad Institute Genome Sequencing Center for Infectious Disease"/>
            <person name="Wu L."/>
            <person name="Ma J."/>
        </authorList>
    </citation>
    <scope>NUCLEOTIDE SEQUENCE [LARGE SCALE GENOMIC DNA]</scope>
    <source>
        <strain evidence="4">JCM 17458</strain>
    </source>
</reference>
<dbReference type="InterPro" id="IPR050483">
    <property type="entry name" value="CoA-transferase_III_domain"/>
</dbReference>
<evidence type="ECO:0000313" key="3">
    <source>
        <dbReference type="EMBL" id="GAA4282715.1"/>
    </source>
</evidence>
<dbReference type="InterPro" id="IPR003673">
    <property type="entry name" value="CoA-Trfase_fam_III"/>
</dbReference>
<feature type="region of interest" description="Disordered" evidence="2">
    <location>
        <begin position="444"/>
        <end position="469"/>
    </location>
</feature>
<sequence length="469" mass="49299">MTTEATTLPKMLDGYTVIDLTQFLSGPLCSSTLAAFGAEVIKVESPAGDGNRKLPPFIEQPVTGTSESGTGTSEPGAASGEELPDHDRSLVHFKRNQGKKSIVLDLKTEDGRRVLQQLIAHADVVLHNFREGVAERVGADYDAAKAANPDIIYCAITGMSAPIGDDPEEPLPPGGVIDLVAQALSGFLGATGPHGGEPVRSRSPIADQTSGLYATVAVLSAIIERDIQNGGRGSRRLRVPMVETLGSLLWDESLDTSQQQGAEKRIGNRSGRLCPYNTYRSRDGKYVAIAAASPGEWRRLLDALDIPELRKPEWQQPALRTRDGDIVDGIISDWTAQHDRDEVIARLRAHGVTTGAVLEVDDMLAPGPYRDSVLYEAGSSVDGPAHAPRFPVEVDGHRPAGPTGIVPRLGEHSREILAEVAGLSEAEIAGLVESGVVAEAVGGAAPGAAAPGSADPAPSPATTASAEPR</sequence>
<feature type="region of interest" description="Disordered" evidence="2">
    <location>
        <begin position="386"/>
        <end position="406"/>
    </location>
</feature>
<keyword evidence="1" id="KW-0808">Transferase</keyword>
<dbReference type="RefSeq" id="WP_236865245.1">
    <property type="nucleotide sequence ID" value="NZ_BAABAZ010000003.1"/>
</dbReference>
<feature type="compositionally biased region" description="Low complexity" evidence="2">
    <location>
        <begin position="63"/>
        <end position="74"/>
    </location>
</feature>
<dbReference type="InterPro" id="IPR023606">
    <property type="entry name" value="CoA-Trfase_III_dom_1_sf"/>
</dbReference>
<protein>
    <submittedName>
        <fullName evidence="3">CaiB/BaiF CoA-transferase family protein</fullName>
    </submittedName>
</protein>
<evidence type="ECO:0000313" key="4">
    <source>
        <dbReference type="Proteomes" id="UP001501586"/>
    </source>
</evidence>
<dbReference type="Proteomes" id="UP001501586">
    <property type="component" value="Unassembled WGS sequence"/>
</dbReference>
<dbReference type="PANTHER" id="PTHR48207:SF3">
    <property type="entry name" value="SUCCINATE--HYDROXYMETHYLGLUTARATE COA-TRANSFERASE"/>
    <property type="match status" value="1"/>
</dbReference>
<comment type="caution">
    <text evidence="3">The sequence shown here is derived from an EMBL/GenBank/DDBJ whole genome shotgun (WGS) entry which is preliminary data.</text>
</comment>